<accession>A0A6L2P724</accession>
<gene>
    <name evidence="1" type="ORF">Tci_064873</name>
</gene>
<name>A0A6L2P724_TANCI</name>
<protein>
    <submittedName>
        <fullName evidence="1">Retrovirus-related Pol polyprotein from transposon TNT 1-94</fullName>
    </submittedName>
</protein>
<dbReference type="EMBL" id="BKCJ010010734">
    <property type="protein sequence ID" value="GEU92895.1"/>
    <property type="molecule type" value="Genomic_DNA"/>
</dbReference>
<sequence length="689" mass="80440">MAQLQRQADVHQDKLYPPNKRYALMDANKKIDLDNPLCPNESKILANILQNHPLRFSIVASSSVPWIYLGQFLHTLKEDGSKYRLTFVLDIKELTMTLDDFQTIFQLPQATYNNHERFVAAPKFSEMVPFFINDLGFTLELRSLSNFMTIGLVQPWQTLCKMFSRCLTTRVTSYDQPPLQIMQMLYCFINNLHVDYADLLCEGLHYSLEHPSILIHNPRFTKLIIIHYMTAFPEISRRARDKYHNLEHDEMVKSIFNSGKNKAGMFLQLSHNRLSLPRERIGQLAPLGNDEVDNSISDSQNDHGTRLELMSYKEIPKGKGKNVEESRHTPSPITIRSPMIHSTLISSNTKKLQELTTRFLARKKFNVLAQHLPEVMEEALPKMVDDHEERENLQADISSQINNAITNHIPSQVDSSVRNYMSGNQEQLADFDFWTNSYAIDDDELPTEKVSQELVEEMSQTVDEVNYAKLLMKYKCVKKFNLYARYNVEHWKNPHAKIFHIKRQKELGKLKEEVYLNLKIVQIIKTYGELGHEHKFITVIIERRANGSTMSITKPDYKNLNKNDIEDMYLLIVNNKLGVESYQQKVNLTAPTITFPGIEKRKMFSIVFELVYGIIYNNSKKEKRVMRHQEIHNFCDATLKRVLEGLKSYNNNVKHCYVTPSLSKEEAEYLQLFEEEIEERLKHRDQIRR</sequence>
<proteinExistence type="predicted"/>
<organism evidence="1">
    <name type="scientific">Tanacetum cinerariifolium</name>
    <name type="common">Dalmatian daisy</name>
    <name type="synonym">Chrysanthemum cinerariifolium</name>
    <dbReference type="NCBI Taxonomy" id="118510"/>
    <lineage>
        <taxon>Eukaryota</taxon>
        <taxon>Viridiplantae</taxon>
        <taxon>Streptophyta</taxon>
        <taxon>Embryophyta</taxon>
        <taxon>Tracheophyta</taxon>
        <taxon>Spermatophyta</taxon>
        <taxon>Magnoliopsida</taxon>
        <taxon>eudicotyledons</taxon>
        <taxon>Gunneridae</taxon>
        <taxon>Pentapetalae</taxon>
        <taxon>asterids</taxon>
        <taxon>campanulids</taxon>
        <taxon>Asterales</taxon>
        <taxon>Asteraceae</taxon>
        <taxon>Asteroideae</taxon>
        <taxon>Anthemideae</taxon>
        <taxon>Anthemidinae</taxon>
        <taxon>Tanacetum</taxon>
    </lineage>
</organism>
<comment type="caution">
    <text evidence="1">The sequence shown here is derived from an EMBL/GenBank/DDBJ whole genome shotgun (WGS) entry which is preliminary data.</text>
</comment>
<dbReference type="AlphaFoldDB" id="A0A6L2P724"/>
<evidence type="ECO:0000313" key="1">
    <source>
        <dbReference type="EMBL" id="GEU92895.1"/>
    </source>
</evidence>
<reference evidence="1" key="1">
    <citation type="journal article" date="2019" name="Sci. Rep.">
        <title>Draft genome of Tanacetum cinerariifolium, the natural source of mosquito coil.</title>
        <authorList>
            <person name="Yamashiro T."/>
            <person name="Shiraishi A."/>
            <person name="Satake H."/>
            <person name="Nakayama K."/>
        </authorList>
    </citation>
    <scope>NUCLEOTIDE SEQUENCE</scope>
</reference>